<keyword evidence="3" id="KW-1185">Reference proteome</keyword>
<accession>E4V4Z8</accession>
<feature type="region of interest" description="Disordered" evidence="1">
    <location>
        <begin position="230"/>
        <end position="256"/>
    </location>
</feature>
<gene>
    <name evidence="2" type="ORF">MGYG_09188</name>
</gene>
<evidence type="ECO:0000256" key="1">
    <source>
        <dbReference type="SAM" id="MobiDB-lite"/>
    </source>
</evidence>
<feature type="compositionally biased region" description="Polar residues" evidence="1">
    <location>
        <begin position="171"/>
        <end position="191"/>
    </location>
</feature>
<dbReference type="AlphaFoldDB" id="E4V4Z8"/>
<dbReference type="VEuPathDB" id="FungiDB:MGYG_09188"/>
<protein>
    <submittedName>
        <fullName evidence="2">Uncharacterized protein</fullName>
    </submittedName>
</protein>
<dbReference type="HOGENOM" id="CLU_077752_0_0_1"/>
<evidence type="ECO:0000313" key="2">
    <source>
        <dbReference type="EMBL" id="EFR05072.1"/>
    </source>
</evidence>
<reference evidence="3" key="1">
    <citation type="journal article" date="2012" name="MBio">
        <title>Comparative genome analysis of Trichophyton rubrum and related dermatophytes reveals candidate genes involved in infection.</title>
        <authorList>
            <person name="Martinez D.A."/>
            <person name="Oliver B.G."/>
            <person name="Graeser Y."/>
            <person name="Goldberg J.M."/>
            <person name="Li W."/>
            <person name="Martinez-Rossi N.M."/>
            <person name="Monod M."/>
            <person name="Shelest E."/>
            <person name="Barton R.C."/>
            <person name="Birch E."/>
            <person name="Brakhage A.A."/>
            <person name="Chen Z."/>
            <person name="Gurr S.J."/>
            <person name="Heiman D."/>
            <person name="Heitman J."/>
            <person name="Kosti I."/>
            <person name="Rossi A."/>
            <person name="Saif S."/>
            <person name="Samalova M."/>
            <person name="Saunders C.W."/>
            <person name="Shea T."/>
            <person name="Summerbell R.C."/>
            <person name="Xu J."/>
            <person name="Young S."/>
            <person name="Zeng Q."/>
            <person name="Birren B.W."/>
            <person name="Cuomo C.A."/>
            <person name="White T.C."/>
        </authorList>
    </citation>
    <scope>NUCLEOTIDE SEQUENCE [LARGE SCALE GENOMIC DNA]</scope>
    <source>
        <strain evidence="3">ATCC MYA-4604 / CBS 118893</strain>
    </source>
</reference>
<name>E4V4Z8_ARTGP</name>
<feature type="region of interest" description="Disordered" evidence="1">
    <location>
        <begin position="92"/>
        <end position="111"/>
    </location>
</feature>
<feature type="compositionally biased region" description="Acidic residues" evidence="1">
    <location>
        <begin position="147"/>
        <end position="161"/>
    </location>
</feature>
<sequence>MADMTSSAHHVPSRDNSRRSVGSATSGGSVKRSWSFSRLFGMRFDRQVDQPPALVPDYMETADCSLYNTRNPHPGPDTNFRSTWSNFRFFSHQRTPAPPETDRFAQSPLRRAKSTQGFFTGSFKAKSFFKRASTISDQDDRNKSDGDDFSSADSDSDDESDALSTFAPIQPGSSPAVQSTRSLGETHGSQEISERTRRAIFEESKGLHPPGLGSAQPVVSVSRRLRNYFRKNRNVRSPEASSNLGKNYADQQQPPTERDIARQRLLEESLLICPEEFPVAAQRLMSGGITANSSYVASLSAVSLRGHGCSTISLSLTASSPQLPTHLRYMVEAIDRLSGEHIIESTTNPP</sequence>
<dbReference type="Proteomes" id="UP000002669">
    <property type="component" value="Unassembled WGS sequence"/>
</dbReference>
<feature type="region of interest" description="Disordered" evidence="1">
    <location>
        <begin position="134"/>
        <end position="194"/>
    </location>
</feature>
<organism evidence="3">
    <name type="scientific">Arthroderma gypseum (strain ATCC MYA-4604 / CBS 118893)</name>
    <name type="common">Microsporum gypseum</name>
    <dbReference type="NCBI Taxonomy" id="535722"/>
    <lineage>
        <taxon>Eukaryota</taxon>
        <taxon>Fungi</taxon>
        <taxon>Dikarya</taxon>
        <taxon>Ascomycota</taxon>
        <taxon>Pezizomycotina</taxon>
        <taxon>Eurotiomycetes</taxon>
        <taxon>Eurotiomycetidae</taxon>
        <taxon>Onygenales</taxon>
        <taxon>Arthrodermataceae</taxon>
        <taxon>Nannizzia</taxon>
    </lineage>
</organism>
<dbReference type="OrthoDB" id="4173826at2759"/>
<dbReference type="RefSeq" id="XP_003169907.1">
    <property type="nucleotide sequence ID" value="XM_003169859.1"/>
</dbReference>
<dbReference type="GeneID" id="10025141"/>
<dbReference type="EMBL" id="DS989829">
    <property type="protein sequence ID" value="EFR05072.1"/>
    <property type="molecule type" value="Genomic_DNA"/>
</dbReference>
<feature type="compositionally biased region" description="Polar residues" evidence="1">
    <location>
        <begin position="19"/>
        <end position="31"/>
    </location>
</feature>
<feature type="region of interest" description="Disordered" evidence="1">
    <location>
        <begin position="1"/>
        <end position="31"/>
    </location>
</feature>
<dbReference type="InParanoid" id="E4V4Z8"/>
<proteinExistence type="predicted"/>
<dbReference type="eggNOG" id="ENOG502RR31">
    <property type="taxonomic scope" value="Eukaryota"/>
</dbReference>
<feature type="compositionally biased region" description="Polar residues" evidence="1">
    <location>
        <begin position="239"/>
        <end position="255"/>
    </location>
</feature>
<dbReference type="OMA" id="LRYMVEA"/>
<evidence type="ECO:0000313" key="3">
    <source>
        <dbReference type="Proteomes" id="UP000002669"/>
    </source>
</evidence>